<organism evidence="4 5">
    <name type="scientific">Triparma columacea</name>
    <dbReference type="NCBI Taxonomy" id="722753"/>
    <lineage>
        <taxon>Eukaryota</taxon>
        <taxon>Sar</taxon>
        <taxon>Stramenopiles</taxon>
        <taxon>Ochrophyta</taxon>
        <taxon>Bolidophyceae</taxon>
        <taxon>Parmales</taxon>
        <taxon>Triparmaceae</taxon>
        <taxon>Triparma</taxon>
    </lineage>
</organism>
<sequence length="348" mass="37955">MILLLCSLILLSQLGTPFTHSLQKHQVVECNYYPIYNPFQQPQASSAIVSFQTSLNSRDDDNQEDKQSDPYTYTSSTGFQVTRPIKPSAKLINDLPRRLFVTTTFLTIPLALGSNFLGVTSNLILSSPVPAVRSLSESLGLNTLYPDASGYKTYISPKPASSLVSSGRLARYKLTLPPAFVQDPSVNLARARATDPNREMKMRGSVGTIPDVAFGPMGKIDPVTRKSSSDVNISVITSAVDKSFNMDRILRGKEPSEAGQVLIDTFLCGPGSGREGKLVEAKLVKRGKEMLSIEYIITKPSGKRLRSISLLAPVGGELVTYTVVGREGEFDDDGGRLRRSAESFEILD</sequence>
<reference evidence="5" key="1">
    <citation type="journal article" date="2023" name="Commun. Biol.">
        <title>Genome analysis of Parmales, the sister group of diatoms, reveals the evolutionary specialization of diatoms from phago-mixotrophs to photoautotrophs.</title>
        <authorList>
            <person name="Ban H."/>
            <person name="Sato S."/>
            <person name="Yoshikawa S."/>
            <person name="Yamada K."/>
            <person name="Nakamura Y."/>
            <person name="Ichinomiya M."/>
            <person name="Sato N."/>
            <person name="Blanc-Mathieu R."/>
            <person name="Endo H."/>
            <person name="Kuwata A."/>
            <person name="Ogata H."/>
        </authorList>
    </citation>
    <scope>NUCLEOTIDE SEQUENCE [LARGE SCALE GENOMIC DNA]</scope>
</reference>
<feature type="signal peptide" evidence="2">
    <location>
        <begin position="1"/>
        <end position="21"/>
    </location>
</feature>
<proteinExistence type="predicted"/>
<feature type="region of interest" description="Disordered" evidence="1">
    <location>
        <begin position="56"/>
        <end position="77"/>
    </location>
</feature>
<dbReference type="Pfam" id="PF01789">
    <property type="entry name" value="PsbP"/>
    <property type="match status" value="1"/>
</dbReference>
<dbReference type="OrthoDB" id="195529at2759"/>
<comment type="caution">
    <text evidence="4">The sequence shown here is derived from an EMBL/GenBank/DDBJ whole genome shotgun (WGS) entry which is preliminary data.</text>
</comment>
<dbReference type="GO" id="GO:0015979">
    <property type="term" value="P:photosynthesis"/>
    <property type="evidence" value="ECO:0007669"/>
    <property type="project" value="InterPro"/>
</dbReference>
<evidence type="ECO:0000256" key="2">
    <source>
        <dbReference type="SAM" id="SignalP"/>
    </source>
</evidence>
<evidence type="ECO:0000259" key="3">
    <source>
        <dbReference type="Pfam" id="PF01789"/>
    </source>
</evidence>
<dbReference type="GO" id="GO:0019898">
    <property type="term" value="C:extrinsic component of membrane"/>
    <property type="evidence" value="ECO:0007669"/>
    <property type="project" value="InterPro"/>
</dbReference>
<name>A0A9W7L2L1_9STRA</name>
<evidence type="ECO:0000313" key="4">
    <source>
        <dbReference type="EMBL" id="GMI25729.1"/>
    </source>
</evidence>
<dbReference type="GO" id="GO:0009523">
    <property type="term" value="C:photosystem II"/>
    <property type="evidence" value="ECO:0007669"/>
    <property type="project" value="InterPro"/>
</dbReference>
<feature type="domain" description="PsbP C-terminal" evidence="3">
    <location>
        <begin position="229"/>
        <end position="346"/>
    </location>
</feature>
<dbReference type="Gene3D" id="3.40.1000.10">
    <property type="entry name" value="Mog1/PsbP, alpha/beta/alpha sandwich"/>
    <property type="match status" value="1"/>
</dbReference>
<accession>A0A9W7L2L1</accession>
<keyword evidence="5" id="KW-1185">Reference proteome</keyword>
<dbReference type="EMBL" id="BRYA01000615">
    <property type="protein sequence ID" value="GMI25729.1"/>
    <property type="molecule type" value="Genomic_DNA"/>
</dbReference>
<feature type="chain" id="PRO_5040766003" description="PsbP C-terminal domain-containing protein" evidence="2">
    <location>
        <begin position="22"/>
        <end position="348"/>
    </location>
</feature>
<feature type="compositionally biased region" description="Basic and acidic residues" evidence="1">
    <location>
        <begin position="57"/>
        <end position="68"/>
    </location>
</feature>
<keyword evidence="2" id="KW-0732">Signal</keyword>
<dbReference type="Proteomes" id="UP001165065">
    <property type="component" value="Unassembled WGS sequence"/>
</dbReference>
<gene>
    <name evidence="4" type="ORF">TrCOL_g9224</name>
</gene>
<dbReference type="InterPro" id="IPR002683">
    <property type="entry name" value="PsbP_C"/>
</dbReference>
<dbReference type="GO" id="GO:0005509">
    <property type="term" value="F:calcium ion binding"/>
    <property type="evidence" value="ECO:0007669"/>
    <property type="project" value="InterPro"/>
</dbReference>
<dbReference type="AlphaFoldDB" id="A0A9W7L2L1"/>
<evidence type="ECO:0000256" key="1">
    <source>
        <dbReference type="SAM" id="MobiDB-lite"/>
    </source>
</evidence>
<protein>
    <recommendedName>
        <fullName evidence="3">PsbP C-terminal domain-containing protein</fullName>
    </recommendedName>
</protein>
<evidence type="ECO:0000313" key="5">
    <source>
        <dbReference type="Proteomes" id="UP001165065"/>
    </source>
</evidence>